<feature type="region of interest" description="Disordered" evidence="1">
    <location>
        <begin position="1"/>
        <end position="57"/>
    </location>
</feature>
<evidence type="ECO:0000256" key="1">
    <source>
        <dbReference type="SAM" id="MobiDB-lite"/>
    </source>
</evidence>
<dbReference type="GO" id="GO:0044545">
    <property type="term" value="C:NSL complex"/>
    <property type="evidence" value="ECO:0007669"/>
    <property type="project" value="TreeGrafter"/>
</dbReference>
<dbReference type="AlphaFoldDB" id="A0A0K8TLV6"/>
<dbReference type="PANTHER" id="PTHR22443:SF18">
    <property type="entry name" value="NON-SPECIFIC LETHAL 1, ISOFORM M"/>
    <property type="match status" value="1"/>
</dbReference>
<feature type="compositionally biased region" description="Acidic residues" evidence="1">
    <location>
        <begin position="299"/>
        <end position="325"/>
    </location>
</feature>
<sequence length="332" mass="36779">DDPVENKPDGLLSRKSSVSNSESEANLPPPSATTMTTTTSVQEQNEESEVEDISNEAIQSRHEKALLEERRKFQTYLKFPWSTRSRANRRVDSRTESSGANTPDPTSPAPNTPSVIGGDQESIPSPIAPSTPLTPLETADVMDPGSAALGTTATTASTNNNQSLSIMQLNSQLNSTRKERKRTVSSKRERDKDETRRSHSPDTRETIPPFEPLPFPLSDEMYEVMLHVMPNDHHILEDCIIKNVNNCDKTTDTKNNSTTSYVINNHRIINNSNTNATIVSQTINRNMNSIIYNTTSTFDESETLMDGDSDTDSAESGLPDEDPNDPEWREPA</sequence>
<feature type="region of interest" description="Disordered" evidence="1">
    <location>
        <begin position="77"/>
        <end position="212"/>
    </location>
</feature>
<feature type="compositionally biased region" description="Low complexity" evidence="1">
    <location>
        <begin position="33"/>
        <end position="43"/>
    </location>
</feature>
<dbReference type="GO" id="GO:0035035">
    <property type="term" value="F:histone acetyltransferase binding"/>
    <property type="evidence" value="ECO:0007669"/>
    <property type="project" value="TreeGrafter"/>
</dbReference>
<feature type="non-terminal residue" evidence="3">
    <location>
        <position position="1"/>
    </location>
</feature>
<dbReference type="InterPro" id="IPR026180">
    <property type="entry name" value="NSL1"/>
</dbReference>
<dbReference type="PANTHER" id="PTHR22443">
    <property type="entry name" value="NON-SPECIFIC LETHAL 1, ISOFORM M"/>
    <property type="match status" value="1"/>
</dbReference>
<dbReference type="EMBL" id="GDAI01002264">
    <property type="protein sequence ID" value="JAI15339.1"/>
    <property type="molecule type" value="mRNA"/>
</dbReference>
<feature type="compositionally biased region" description="Basic and acidic residues" evidence="1">
    <location>
        <begin position="186"/>
        <end position="205"/>
    </location>
</feature>
<feature type="compositionally biased region" description="Low complexity" evidence="1">
    <location>
        <begin position="145"/>
        <end position="165"/>
    </location>
</feature>
<dbReference type="InterPro" id="IPR029332">
    <property type="entry name" value="PEHE_dom"/>
</dbReference>
<feature type="domain" description="PEHE" evidence="2">
    <location>
        <begin position="27"/>
        <end position="160"/>
    </location>
</feature>
<dbReference type="SMART" id="SM01300">
    <property type="entry name" value="PEHE"/>
    <property type="match status" value="1"/>
</dbReference>
<protein>
    <recommendedName>
        <fullName evidence="2">PEHE domain-containing protein</fullName>
    </recommendedName>
</protein>
<accession>A0A0K8TLV6</accession>
<reference evidence="3" key="1">
    <citation type="journal article" date="2015" name="Insect Biochem. Mol. Biol.">
        <title>An insight into the sialome of the horse fly, Tabanus bromius.</title>
        <authorList>
            <person name="Ribeiro J.M."/>
            <person name="Kazimirova M."/>
            <person name="Takac P."/>
            <person name="Andersen J.F."/>
            <person name="Francischetti I.M."/>
        </authorList>
    </citation>
    <scope>NUCLEOTIDE SEQUENCE</scope>
</reference>
<proteinExistence type="evidence at transcript level"/>
<organism evidence="3">
    <name type="scientific">Tabanus bromius</name>
    <name type="common">Band-eyed brown horse fly</name>
    <dbReference type="NCBI Taxonomy" id="304241"/>
    <lineage>
        <taxon>Eukaryota</taxon>
        <taxon>Metazoa</taxon>
        <taxon>Ecdysozoa</taxon>
        <taxon>Arthropoda</taxon>
        <taxon>Hexapoda</taxon>
        <taxon>Insecta</taxon>
        <taxon>Pterygota</taxon>
        <taxon>Neoptera</taxon>
        <taxon>Endopterygota</taxon>
        <taxon>Diptera</taxon>
        <taxon>Brachycera</taxon>
        <taxon>Tabanomorpha</taxon>
        <taxon>Tabanoidea</taxon>
        <taxon>Tabanidae</taxon>
        <taxon>Tabanus</taxon>
    </lineage>
</organism>
<evidence type="ECO:0000313" key="3">
    <source>
        <dbReference type="EMBL" id="JAI15339.1"/>
    </source>
</evidence>
<name>A0A0K8TLV6_TABBR</name>
<evidence type="ECO:0000259" key="2">
    <source>
        <dbReference type="SMART" id="SM01300"/>
    </source>
</evidence>
<feature type="compositionally biased region" description="Polar residues" evidence="1">
    <location>
        <begin position="166"/>
        <end position="175"/>
    </location>
</feature>
<feature type="compositionally biased region" description="Low complexity" evidence="1">
    <location>
        <begin position="13"/>
        <end position="23"/>
    </location>
</feature>
<feature type="compositionally biased region" description="Acidic residues" evidence="1">
    <location>
        <begin position="44"/>
        <end position="54"/>
    </location>
</feature>
<feature type="region of interest" description="Disordered" evidence="1">
    <location>
        <begin position="299"/>
        <end position="332"/>
    </location>
</feature>